<protein>
    <submittedName>
        <fullName evidence="2">Quinol monooxygenase</fullName>
        <ecNumber evidence="2">1.-.-.-</ecNumber>
    </submittedName>
</protein>
<keyword evidence="2" id="KW-0560">Oxidoreductase</keyword>
<dbReference type="Proteomes" id="UP001595476">
    <property type="component" value="Unassembled WGS sequence"/>
</dbReference>
<keyword evidence="3" id="KW-1185">Reference proteome</keyword>
<dbReference type="EC" id="1.-.-.-" evidence="2"/>
<dbReference type="EMBL" id="JBHRSZ010000002">
    <property type="protein sequence ID" value="MFC3150844.1"/>
    <property type="molecule type" value="Genomic_DNA"/>
</dbReference>
<dbReference type="InterPro" id="IPR011008">
    <property type="entry name" value="Dimeric_a/b-barrel"/>
</dbReference>
<dbReference type="Pfam" id="PF03992">
    <property type="entry name" value="ABM"/>
    <property type="match status" value="1"/>
</dbReference>
<reference evidence="3" key="1">
    <citation type="journal article" date="2019" name="Int. J. Syst. Evol. Microbiol.">
        <title>The Global Catalogue of Microorganisms (GCM) 10K type strain sequencing project: providing services to taxonomists for standard genome sequencing and annotation.</title>
        <authorList>
            <consortium name="The Broad Institute Genomics Platform"/>
            <consortium name="The Broad Institute Genome Sequencing Center for Infectious Disease"/>
            <person name="Wu L."/>
            <person name="Ma J."/>
        </authorList>
    </citation>
    <scope>NUCLEOTIDE SEQUENCE [LARGE SCALE GENOMIC DNA]</scope>
    <source>
        <strain evidence="3">KCTC 52438</strain>
    </source>
</reference>
<comment type="caution">
    <text evidence="2">The sequence shown here is derived from an EMBL/GenBank/DDBJ whole genome shotgun (WGS) entry which is preliminary data.</text>
</comment>
<dbReference type="InterPro" id="IPR050744">
    <property type="entry name" value="AI-2_Isomerase_LsrG"/>
</dbReference>
<dbReference type="PANTHER" id="PTHR33336:SF15">
    <property type="entry name" value="ABM DOMAIN-CONTAINING PROTEIN"/>
    <property type="match status" value="1"/>
</dbReference>
<dbReference type="PROSITE" id="PS51725">
    <property type="entry name" value="ABM"/>
    <property type="match status" value="1"/>
</dbReference>
<name>A0ABV7HAB1_9GAMM</name>
<feature type="domain" description="ABM" evidence="1">
    <location>
        <begin position="6"/>
        <end position="96"/>
    </location>
</feature>
<evidence type="ECO:0000313" key="2">
    <source>
        <dbReference type="EMBL" id="MFC3150844.1"/>
    </source>
</evidence>
<dbReference type="GO" id="GO:0004497">
    <property type="term" value="F:monooxygenase activity"/>
    <property type="evidence" value="ECO:0007669"/>
    <property type="project" value="UniProtKB-KW"/>
</dbReference>
<proteinExistence type="predicted"/>
<dbReference type="RefSeq" id="WP_386718394.1">
    <property type="nucleotide sequence ID" value="NZ_JBHRSZ010000002.1"/>
</dbReference>
<dbReference type="Gene3D" id="3.30.70.100">
    <property type="match status" value="1"/>
</dbReference>
<dbReference type="SUPFAM" id="SSF54909">
    <property type="entry name" value="Dimeric alpha+beta barrel"/>
    <property type="match status" value="1"/>
</dbReference>
<accession>A0ABV7HAB1</accession>
<dbReference type="InterPro" id="IPR007138">
    <property type="entry name" value="ABM_dom"/>
</dbReference>
<sequence>MFEKGYFVTAELKVKDKAMIADAKSALKILCEKTLKEPGCSLFTLHHCSENEDRFILWERFEDEAAFKQHFVEPHTKAYLELDLTEVVQFFQSDVVGG</sequence>
<evidence type="ECO:0000313" key="3">
    <source>
        <dbReference type="Proteomes" id="UP001595476"/>
    </source>
</evidence>
<dbReference type="PANTHER" id="PTHR33336">
    <property type="entry name" value="QUINOL MONOOXYGENASE YGIN-RELATED"/>
    <property type="match status" value="1"/>
</dbReference>
<keyword evidence="2" id="KW-0503">Monooxygenase</keyword>
<gene>
    <name evidence="2" type="ORF">ACFOEK_07380</name>
</gene>
<organism evidence="2 3">
    <name type="scientific">Litoribrevibacter euphylliae</name>
    <dbReference type="NCBI Taxonomy" id="1834034"/>
    <lineage>
        <taxon>Bacteria</taxon>
        <taxon>Pseudomonadati</taxon>
        <taxon>Pseudomonadota</taxon>
        <taxon>Gammaproteobacteria</taxon>
        <taxon>Oceanospirillales</taxon>
        <taxon>Oceanospirillaceae</taxon>
        <taxon>Litoribrevibacter</taxon>
    </lineage>
</organism>
<evidence type="ECO:0000259" key="1">
    <source>
        <dbReference type="PROSITE" id="PS51725"/>
    </source>
</evidence>